<feature type="region of interest" description="Disordered" evidence="1">
    <location>
        <begin position="11"/>
        <end position="33"/>
    </location>
</feature>
<feature type="region of interest" description="Disordered" evidence="1">
    <location>
        <begin position="564"/>
        <end position="588"/>
    </location>
</feature>
<evidence type="ECO:0000313" key="4">
    <source>
        <dbReference type="Proteomes" id="UP000242525"/>
    </source>
</evidence>
<dbReference type="GO" id="GO:0030479">
    <property type="term" value="C:actin cortical patch"/>
    <property type="evidence" value="ECO:0007669"/>
    <property type="project" value="TreeGrafter"/>
</dbReference>
<feature type="compositionally biased region" description="Polar residues" evidence="1">
    <location>
        <begin position="420"/>
        <end position="431"/>
    </location>
</feature>
<feature type="compositionally biased region" description="Low complexity" evidence="1">
    <location>
        <begin position="437"/>
        <end position="450"/>
    </location>
</feature>
<feature type="region of interest" description="Disordered" evidence="1">
    <location>
        <begin position="416"/>
        <end position="471"/>
    </location>
</feature>
<comment type="caution">
    <text evidence="3">The sequence shown here is derived from an EMBL/GenBank/DDBJ whole genome shotgun (WGS) entry which is preliminary data.</text>
</comment>
<proteinExistence type="predicted"/>
<keyword evidence="4" id="KW-1185">Reference proteome</keyword>
<dbReference type="InterPro" id="IPR019236">
    <property type="entry name" value="APP1_cat"/>
</dbReference>
<evidence type="ECO:0000313" key="3">
    <source>
        <dbReference type="EMBL" id="CDO54025.1"/>
    </source>
</evidence>
<evidence type="ECO:0000259" key="2">
    <source>
        <dbReference type="Pfam" id="PF09949"/>
    </source>
</evidence>
<dbReference type="InterPro" id="IPR036412">
    <property type="entry name" value="HAD-like_sf"/>
</dbReference>
<dbReference type="SUPFAM" id="SSF56784">
    <property type="entry name" value="HAD-like"/>
    <property type="match status" value="1"/>
</dbReference>
<dbReference type="PANTHER" id="PTHR28208:SF3">
    <property type="entry name" value="PHOSPHATIDATE PHOSPHATASE APP1"/>
    <property type="match status" value="1"/>
</dbReference>
<dbReference type="AlphaFoldDB" id="A0A0J9X9Z2"/>
<dbReference type="EMBL" id="CCBN010000006">
    <property type="protein sequence ID" value="CDO54025.1"/>
    <property type="molecule type" value="Genomic_DNA"/>
</dbReference>
<dbReference type="Proteomes" id="UP000242525">
    <property type="component" value="Unassembled WGS sequence"/>
</dbReference>
<protein>
    <submittedName>
        <fullName evidence="3">Similar to Saccharomyces cerevisiae YNL094W APP1 Phosphatidate phosphatase, converts phosphatidate to diacylglycerol</fullName>
    </submittedName>
</protein>
<reference evidence="3" key="1">
    <citation type="submission" date="2014-03" db="EMBL/GenBank/DDBJ databases">
        <authorList>
            <person name="Casaregola S."/>
        </authorList>
    </citation>
    <scope>NUCLEOTIDE SEQUENCE [LARGE SCALE GENOMIC DNA]</scope>
    <source>
        <strain evidence="3">CLIB 918</strain>
    </source>
</reference>
<dbReference type="STRING" id="1173061.A0A0J9X9Z2"/>
<feature type="region of interest" description="Disordered" evidence="1">
    <location>
        <begin position="631"/>
        <end position="650"/>
    </location>
</feature>
<name>A0A0J9X9Z2_GEOCN</name>
<evidence type="ECO:0000256" key="1">
    <source>
        <dbReference type="SAM" id="MobiDB-lite"/>
    </source>
</evidence>
<feature type="domain" description="Phosphatidate phosphatase APP1 catalytic" evidence="2">
    <location>
        <begin position="221"/>
        <end position="371"/>
    </location>
</feature>
<feature type="compositionally biased region" description="Low complexity" evidence="1">
    <location>
        <begin position="14"/>
        <end position="26"/>
    </location>
</feature>
<feature type="compositionally biased region" description="Polar residues" evidence="1">
    <location>
        <begin position="457"/>
        <end position="468"/>
    </location>
</feature>
<dbReference type="GO" id="GO:0008195">
    <property type="term" value="F:phosphatidate phosphatase activity"/>
    <property type="evidence" value="ECO:0007669"/>
    <property type="project" value="InterPro"/>
</dbReference>
<dbReference type="PANTHER" id="PTHR28208">
    <property type="entry name" value="PHOSPHATIDATE PHOSPHATASE APP1"/>
    <property type="match status" value="1"/>
</dbReference>
<dbReference type="InterPro" id="IPR052935">
    <property type="entry name" value="Mg2+_PAP"/>
</dbReference>
<sequence>MTSKPIRFLRRAIPSTSSSAATQPAAGEVGPNPNEVLIVYPSYSRQTDTGVFEVDVRGWLFLEGSNNRKSRILNATARKIAGTRQTPTSKRSGSQSLTDCNVESDASVIAADYLDDELTSSTTTVSTTTDYSLDEKSCETLRTRLSGFLTKPLANRQIKITFSGLTDSSGLHMKEFYAETNSSGRFSVRLTLYKRPTVVSVEANEYVVSFEPIINVDRYGVSVISDIDDTVKITGILGSKRELFRNVFVHDYEKITIEGVKEWYRDLSELGVAFHYVSNSPWQLYPTIQAYLHNAGLPRGSMHLKEYSGFFLNGLFEPAGERKKKNLYNILKDFPDRKFLLIGDSGEGDLEAYIDIACQFPHQVLAICIRDVTMPDFSDEDWELSQFRRNIIPRPDEIDMYESKLLKSSKVKQSVPKSQIQATKSMSSLNLTEKKNPPSTSQSNSQSARSSLEKSWSRYSFDTSPTDLSSRRSISDFNTVENKLPSKKSVVRRKAVNLAHLNEPEESIDKRISITASARSSTNTLHAPVIEESQVAELHTVRDNNMSQSSITTVEKSIPTSFLPNSQGPADCKPDNTNSSVSSAPKKVARKPVIIQPIPNSSISAPVLNKQSYRPSPSHLAPISRPYTFDQSMSQSHTPAHRAHTSTNTKLRAPSEDFELAELRDKRTENWKRRVLRARLQLPPEIKLCMWKTGKDVRSESVDYARREMMKIINA</sequence>
<dbReference type="OrthoDB" id="541883at2759"/>
<dbReference type="Pfam" id="PF09949">
    <property type="entry name" value="APP1_cat"/>
    <property type="match status" value="1"/>
</dbReference>
<organism evidence="3 4">
    <name type="scientific">Geotrichum candidum</name>
    <name type="common">Oospora lactis</name>
    <name type="synonym">Dipodascus geotrichum</name>
    <dbReference type="NCBI Taxonomy" id="1173061"/>
    <lineage>
        <taxon>Eukaryota</taxon>
        <taxon>Fungi</taxon>
        <taxon>Dikarya</taxon>
        <taxon>Ascomycota</taxon>
        <taxon>Saccharomycotina</taxon>
        <taxon>Dipodascomycetes</taxon>
        <taxon>Dipodascales</taxon>
        <taxon>Dipodascaceae</taxon>
        <taxon>Geotrichum</taxon>
    </lineage>
</organism>
<gene>
    <name evidence="3" type="ORF">BN980_GECA06s03530g</name>
</gene>
<accession>A0A0J9X9Z2</accession>